<name>A0A841L7M6_9SPHN</name>
<reference evidence="2 3" key="1">
    <citation type="submission" date="2020-08" db="EMBL/GenBank/DDBJ databases">
        <title>Genomic Encyclopedia of Type Strains, Phase IV (KMG-IV): sequencing the most valuable type-strain genomes for metagenomic binning, comparative biology and taxonomic classification.</title>
        <authorList>
            <person name="Goeker M."/>
        </authorList>
    </citation>
    <scope>NUCLEOTIDE SEQUENCE [LARGE SCALE GENOMIC DNA]</scope>
    <source>
        <strain evidence="2 3">DSM 102189</strain>
    </source>
</reference>
<keyword evidence="3" id="KW-1185">Reference proteome</keyword>
<evidence type="ECO:0000313" key="2">
    <source>
        <dbReference type="EMBL" id="MBB6225865.1"/>
    </source>
</evidence>
<protein>
    <recommendedName>
        <fullName evidence="4">Outer membrane beta-barrel protein</fullName>
    </recommendedName>
</protein>
<evidence type="ECO:0008006" key="4">
    <source>
        <dbReference type="Google" id="ProtNLM"/>
    </source>
</evidence>
<feature type="chain" id="PRO_5032640961" description="Outer membrane beta-barrel protein" evidence="1">
    <location>
        <begin position="27"/>
        <end position="434"/>
    </location>
</feature>
<dbReference type="RefSeq" id="WP_184193484.1">
    <property type="nucleotide sequence ID" value="NZ_JACIIV010000001.1"/>
</dbReference>
<dbReference type="AlphaFoldDB" id="A0A841L7M6"/>
<dbReference type="EMBL" id="JACIIV010000001">
    <property type="protein sequence ID" value="MBB6225865.1"/>
    <property type="molecule type" value="Genomic_DNA"/>
</dbReference>
<proteinExistence type="predicted"/>
<organism evidence="2 3">
    <name type="scientific">Polymorphobacter multimanifer</name>
    <dbReference type="NCBI Taxonomy" id="1070431"/>
    <lineage>
        <taxon>Bacteria</taxon>
        <taxon>Pseudomonadati</taxon>
        <taxon>Pseudomonadota</taxon>
        <taxon>Alphaproteobacteria</taxon>
        <taxon>Sphingomonadales</taxon>
        <taxon>Sphingosinicellaceae</taxon>
        <taxon>Polymorphobacter</taxon>
    </lineage>
</organism>
<keyword evidence="1" id="KW-0732">Signal</keyword>
<comment type="caution">
    <text evidence="2">The sequence shown here is derived from an EMBL/GenBank/DDBJ whole genome shotgun (WGS) entry which is preliminary data.</text>
</comment>
<evidence type="ECO:0000256" key="1">
    <source>
        <dbReference type="SAM" id="SignalP"/>
    </source>
</evidence>
<dbReference type="SUPFAM" id="SSF56935">
    <property type="entry name" value="Porins"/>
    <property type="match status" value="1"/>
</dbReference>
<feature type="signal peptide" evidence="1">
    <location>
        <begin position="1"/>
        <end position="26"/>
    </location>
</feature>
<sequence length="434" mass="46349">MTHLVMRGAAAGSLLSLLFAAVPAAAQSSIADDDPPLRDAGFIGVPQPEGRNFLLAGSLRTRYDTNFRRQTVARGASRITPFVEAGIGLPVGQQQLFVGGTLGRDVFPGNSRFNRNRYSIGAGGNLRAGSRCTANVGGQYSSQQLLQTDVADLEDNVQKRSTLGASFNCQAPVGIGFGASVIRRDARNERAQRSLFDFDTLSIAPQISYASPVLGTFTLSGSRQQVRYPNRLVISPDGPEQDGVDIDTARFGFSRALGTRLNLSLGASYNDVKPQPDGQLLLTAVPGQVVLVPRPGFKGAGFDAGLTLRVGARMSLAASGDRSVSGGGNVGSLFQVRNSFGIDADYRLSRALTAGVGGRMINNDYRGGFASVDEPIRRISDTTKRVYAQLAFSPTPRYSISTEIGHQTRDSNPELFSFSNTFGMLRMRVQLGRG</sequence>
<gene>
    <name evidence="2" type="ORF">FHS79_000016</name>
</gene>
<accession>A0A841L7M6</accession>
<dbReference type="Proteomes" id="UP000538147">
    <property type="component" value="Unassembled WGS sequence"/>
</dbReference>
<evidence type="ECO:0000313" key="3">
    <source>
        <dbReference type="Proteomes" id="UP000538147"/>
    </source>
</evidence>